<protein>
    <submittedName>
        <fullName evidence="1">Uncharacterized protein</fullName>
    </submittedName>
</protein>
<keyword evidence="2" id="KW-1185">Reference proteome</keyword>
<comment type="caution">
    <text evidence="1">The sequence shown here is derived from an EMBL/GenBank/DDBJ whole genome shotgun (WGS) entry which is preliminary data.</text>
</comment>
<proteinExistence type="predicted"/>
<reference evidence="1 2" key="1">
    <citation type="journal article" date="2012" name="Genome Biol.">
        <title>Sequencing three crocodilian genomes to illuminate the evolution of archosaurs and amniotes.</title>
        <authorList>
            <person name="St John J.A."/>
            <person name="Braun E.L."/>
            <person name="Isberg S.R."/>
            <person name="Miles L.G."/>
            <person name="Chong A.Y."/>
            <person name="Gongora J."/>
            <person name="Dalzell P."/>
            <person name="Moran C."/>
            <person name="Bed'hom B."/>
            <person name="Abzhanov A."/>
            <person name="Burgess S.C."/>
            <person name="Cooksey A.M."/>
            <person name="Castoe T.A."/>
            <person name="Crawford N.G."/>
            <person name="Densmore L.D."/>
            <person name="Drew J.C."/>
            <person name="Edwards S.V."/>
            <person name="Faircloth B.C."/>
            <person name="Fujita M.K."/>
            <person name="Greenwold M.J."/>
            <person name="Hoffmann F.G."/>
            <person name="Howard J.M."/>
            <person name="Iguchi T."/>
            <person name="Janes D.E."/>
            <person name="Khan S.Y."/>
            <person name="Kohno S."/>
            <person name="de Koning A.J."/>
            <person name="Lance S.L."/>
            <person name="McCarthy F.M."/>
            <person name="McCormack J.E."/>
            <person name="Merchant M.E."/>
            <person name="Peterson D.G."/>
            <person name="Pollock D.D."/>
            <person name="Pourmand N."/>
            <person name="Raney B.J."/>
            <person name="Roessler K.A."/>
            <person name="Sanford J.R."/>
            <person name="Sawyer R.H."/>
            <person name="Schmidt C.J."/>
            <person name="Triplett E.W."/>
            <person name="Tuberville T.D."/>
            <person name="Venegas-Anaya M."/>
            <person name="Howard J.T."/>
            <person name="Jarvis E.D."/>
            <person name="Guillette L.J.Jr."/>
            <person name="Glenn T.C."/>
            <person name="Green R.E."/>
            <person name="Ray D.A."/>
        </authorList>
    </citation>
    <scope>NUCLEOTIDE SEQUENCE [LARGE SCALE GENOMIC DNA]</scope>
    <source>
        <strain evidence="1">KSC_2009_1</strain>
    </source>
</reference>
<dbReference type="EMBL" id="AKHW03000227">
    <property type="protein sequence ID" value="KYO48348.1"/>
    <property type="molecule type" value="Genomic_DNA"/>
</dbReference>
<gene>
    <name evidence="1" type="ORF">Y1Q_0024710</name>
</gene>
<evidence type="ECO:0000313" key="2">
    <source>
        <dbReference type="Proteomes" id="UP000050525"/>
    </source>
</evidence>
<dbReference type="AlphaFoldDB" id="A0A151PH60"/>
<evidence type="ECO:0000313" key="1">
    <source>
        <dbReference type="EMBL" id="KYO48348.1"/>
    </source>
</evidence>
<dbReference type="Proteomes" id="UP000050525">
    <property type="component" value="Unassembled WGS sequence"/>
</dbReference>
<name>A0A151PH60_ALLMI</name>
<organism evidence="1 2">
    <name type="scientific">Alligator mississippiensis</name>
    <name type="common">American alligator</name>
    <dbReference type="NCBI Taxonomy" id="8496"/>
    <lineage>
        <taxon>Eukaryota</taxon>
        <taxon>Metazoa</taxon>
        <taxon>Chordata</taxon>
        <taxon>Craniata</taxon>
        <taxon>Vertebrata</taxon>
        <taxon>Euteleostomi</taxon>
        <taxon>Archelosauria</taxon>
        <taxon>Archosauria</taxon>
        <taxon>Crocodylia</taxon>
        <taxon>Alligatoridae</taxon>
        <taxon>Alligatorinae</taxon>
        <taxon>Alligator</taxon>
    </lineage>
</organism>
<accession>A0A151PH60</accession>
<sequence>MKWSKRWEIPAIIYLLNHGLNPRSLLFQFFSAKLHAMDKRLATSTYWNGCSDSMTYYYSCTNMSLRTSVGSILFFQ</sequence>